<evidence type="ECO:0000259" key="1">
    <source>
        <dbReference type="Pfam" id="PF04233"/>
    </source>
</evidence>
<dbReference type="Pfam" id="PF04233">
    <property type="entry name" value="Phage_Mu_F"/>
    <property type="match status" value="1"/>
</dbReference>
<gene>
    <name evidence="2" type="ORF">G3W61_21770</name>
</gene>
<feature type="domain" description="Phage head morphogenesis" evidence="1">
    <location>
        <begin position="106"/>
        <end position="217"/>
    </location>
</feature>
<dbReference type="Proteomes" id="UP000471082">
    <property type="component" value="Unassembled WGS sequence"/>
</dbReference>
<organism evidence="2 3">
    <name type="scientific">Xanthomonas perforans</name>
    <dbReference type="NCBI Taxonomy" id="442694"/>
    <lineage>
        <taxon>Bacteria</taxon>
        <taxon>Pseudomonadati</taxon>
        <taxon>Pseudomonadota</taxon>
        <taxon>Gammaproteobacteria</taxon>
        <taxon>Lysobacterales</taxon>
        <taxon>Lysobacteraceae</taxon>
        <taxon>Xanthomonas</taxon>
    </lineage>
</organism>
<feature type="non-terminal residue" evidence="2">
    <location>
        <position position="1"/>
    </location>
</feature>
<sequence>DADRVPDPQIAQDAASPALERRRLFAQLFDLRKRWEKHFGEMAKSLALEVVDLAYKANKTAWQAQTKRAGFDVPMQLTESQRTILDVKVRENVDLIRSIPSSYFEKISGDVTRGFLNGRDLEHVAGKLRATGETTERRAALIARDQANKLTAQMNSARQRELGISYAYWKHSTVDKDPRPGHLRASKEKWIFDTQVGIDFGDQFGISKPGEPINCRCGSRSIIPGLDADIGPDDLEPVPGFPGAFKMKVTARQERR</sequence>
<protein>
    <recommendedName>
        <fullName evidence="1">Phage head morphogenesis domain-containing protein</fullName>
    </recommendedName>
</protein>
<dbReference type="InterPro" id="IPR006528">
    <property type="entry name" value="Phage_head_morphogenesis_dom"/>
</dbReference>
<name>A0A7X5MZT0_XANPE</name>
<dbReference type="EMBL" id="JAAGYU010000209">
    <property type="protein sequence ID" value="NEL78840.1"/>
    <property type="molecule type" value="Genomic_DNA"/>
</dbReference>
<evidence type="ECO:0000313" key="3">
    <source>
        <dbReference type="Proteomes" id="UP000471082"/>
    </source>
</evidence>
<reference evidence="2 3" key="1">
    <citation type="submission" date="2019-11" db="EMBL/GenBank/DDBJ databases">
        <title>Genome-resolved metagenomics to study the prevalence of co-infection and intraspecific heterogeneity among plant pathogen metapopulations.</title>
        <authorList>
            <person name="Newberry E."/>
            <person name="Bhandari R."/>
            <person name="Kemble J."/>
            <person name="Sikora E."/>
            <person name="Potnis N."/>
        </authorList>
    </citation>
    <scope>NUCLEOTIDE SEQUENCE [LARGE SCALE GENOMIC DNA]</scope>
    <source>
        <strain evidence="2">Xp_Tom_Tuscaloosa_18b</strain>
    </source>
</reference>
<dbReference type="AlphaFoldDB" id="A0A7X5MZT0"/>
<comment type="caution">
    <text evidence="2">The sequence shown here is derived from an EMBL/GenBank/DDBJ whole genome shotgun (WGS) entry which is preliminary data.</text>
</comment>
<proteinExistence type="predicted"/>
<evidence type="ECO:0000313" key="2">
    <source>
        <dbReference type="EMBL" id="NEL78840.1"/>
    </source>
</evidence>
<accession>A0A7X5MZT0</accession>